<accession>A0A8S3EKP9</accession>
<dbReference type="AlphaFoldDB" id="A0A8S3EKP9"/>
<proteinExistence type="predicted"/>
<feature type="non-terminal residue" evidence="1">
    <location>
        <position position="1"/>
    </location>
</feature>
<name>A0A8S3EKP9_9BILA</name>
<feature type="non-terminal residue" evidence="1">
    <location>
        <position position="66"/>
    </location>
</feature>
<dbReference type="Proteomes" id="UP000676336">
    <property type="component" value="Unassembled WGS sequence"/>
</dbReference>
<dbReference type="EMBL" id="CAJOBI010238959">
    <property type="protein sequence ID" value="CAF5080921.1"/>
    <property type="molecule type" value="Genomic_DNA"/>
</dbReference>
<gene>
    <name evidence="1" type="ORF">SMN809_LOCUS60770</name>
</gene>
<sequence>DAEVNTIPGSFPPSVNCTYQTDHLIIVPLVTELSSFHVHELVIGSSDEERSALAKHRLMRLLAPHT</sequence>
<reference evidence="1" key="1">
    <citation type="submission" date="2021-02" db="EMBL/GenBank/DDBJ databases">
        <authorList>
            <person name="Nowell W R."/>
        </authorList>
    </citation>
    <scope>NUCLEOTIDE SEQUENCE</scope>
</reference>
<evidence type="ECO:0000313" key="1">
    <source>
        <dbReference type="EMBL" id="CAF5080921.1"/>
    </source>
</evidence>
<comment type="caution">
    <text evidence="1">The sequence shown here is derived from an EMBL/GenBank/DDBJ whole genome shotgun (WGS) entry which is preliminary data.</text>
</comment>
<protein>
    <submittedName>
        <fullName evidence="1">Uncharacterized protein</fullName>
    </submittedName>
</protein>
<evidence type="ECO:0000313" key="2">
    <source>
        <dbReference type="Proteomes" id="UP000676336"/>
    </source>
</evidence>
<organism evidence="1 2">
    <name type="scientific">Rotaria magnacalcarata</name>
    <dbReference type="NCBI Taxonomy" id="392030"/>
    <lineage>
        <taxon>Eukaryota</taxon>
        <taxon>Metazoa</taxon>
        <taxon>Spiralia</taxon>
        <taxon>Gnathifera</taxon>
        <taxon>Rotifera</taxon>
        <taxon>Eurotatoria</taxon>
        <taxon>Bdelloidea</taxon>
        <taxon>Philodinida</taxon>
        <taxon>Philodinidae</taxon>
        <taxon>Rotaria</taxon>
    </lineage>
</organism>